<evidence type="ECO:0000256" key="1">
    <source>
        <dbReference type="SAM" id="MobiDB-lite"/>
    </source>
</evidence>
<dbReference type="InterPro" id="IPR012808">
    <property type="entry name" value="CHP02453"/>
</dbReference>
<gene>
    <name evidence="2" type="ORF">B0A55_08920</name>
</gene>
<comment type="caution">
    <text evidence="2">The sequence shown here is derived from an EMBL/GenBank/DDBJ whole genome shotgun (WGS) entry which is preliminary data.</text>
</comment>
<dbReference type="NCBIfam" id="TIGR02453">
    <property type="entry name" value="TIGR02453 family protein"/>
    <property type="match status" value="1"/>
</dbReference>
<dbReference type="AlphaFoldDB" id="A0A4U0X4C8"/>
<reference evidence="2 3" key="1">
    <citation type="submission" date="2017-03" db="EMBL/GenBank/DDBJ databases">
        <title>Genomes of endolithic fungi from Antarctica.</title>
        <authorList>
            <person name="Coleine C."/>
            <person name="Masonjones S."/>
            <person name="Stajich J.E."/>
        </authorList>
    </citation>
    <scope>NUCLEOTIDE SEQUENCE [LARGE SCALE GENOMIC DNA]</scope>
    <source>
        <strain evidence="2 3">CCFEE 5184</strain>
    </source>
</reference>
<organism evidence="2 3">
    <name type="scientific">Friedmanniomyces simplex</name>
    <dbReference type="NCBI Taxonomy" id="329884"/>
    <lineage>
        <taxon>Eukaryota</taxon>
        <taxon>Fungi</taxon>
        <taxon>Dikarya</taxon>
        <taxon>Ascomycota</taxon>
        <taxon>Pezizomycotina</taxon>
        <taxon>Dothideomycetes</taxon>
        <taxon>Dothideomycetidae</taxon>
        <taxon>Mycosphaerellales</taxon>
        <taxon>Teratosphaeriaceae</taxon>
        <taxon>Friedmanniomyces</taxon>
    </lineage>
</organism>
<dbReference type="Proteomes" id="UP000309340">
    <property type="component" value="Unassembled WGS sequence"/>
</dbReference>
<dbReference type="EMBL" id="NAJQ01000428">
    <property type="protein sequence ID" value="TKA69863.1"/>
    <property type="molecule type" value="Genomic_DNA"/>
</dbReference>
<feature type="compositionally biased region" description="Acidic residues" evidence="1">
    <location>
        <begin position="90"/>
        <end position="100"/>
    </location>
</feature>
<evidence type="ECO:0000313" key="3">
    <source>
        <dbReference type="Proteomes" id="UP000309340"/>
    </source>
</evidence>
<keyword evidence="3" id="KW-1185">Reference proteome</keyword>
<name>A0A4U0X4C8_9PEZI</name>
<sequence length="269" mass="29681">MARKSERLSTATKPGAVHKRVASNTATPSADAKRSKTKKATPTKSQHFQADENAGGVADQQDSKEEEPSSGEDEVGSAFDDNGEASSSDAEPDDDYDSESESGPKQRQKSTSRKGAQSSAAELARPGQKTGLGPGTQVVIKKPKARPAGKTPYSDSTIHPNTLLFLKDLAANNNREWLKMNDAEFRQAEKDWHSYVEQLTERLVEIDDTVPELPVKDVVFRIYRDVRFSPDPTPYKPYFSAAWSRTGRKGPYAHYYIQISPNNETFVGK</sequence>
<protein>
    <recommendedName>
        <fullName evidence="4">DUF2461 domain-containing protein</fullName>
    </recommendedName>
</protein>
<proteinExistence type="predicted"/>
<dbReference type="OrthoDB" id="2537769at2759"/>
<evidence type="ECO:0008006" key="4">
    <source>
        <dbReference type="Google" id="ProtNLM"/>
    </source>
</evidence>
<dbReference type="PANTHER" id="PTHR36452">
    <property type="entry name" value="CHROMOSOME 12, WHOLE GENOME SHOTGUN SEQUENCE"/>
    <property type="match status" value="1"/>
</dbReference>
<evidence type="ECO:0000313" key="2">
    <source>
        <dbReference type="EMBL" id="TKA69863.1"/>
    </source>
</evidence>
<dbReference type="PANTHER" id="PTHR36452:SF1">
    <property type="entry name" value="DUF2461 DOMAIN-CONTAINING PROTEIN"/>
    <property type="match status" value="1"/>
</dbReference>
<accession>A0A4U0X4C8</accession>
<feature type="region of interest" description="Disordered" evidence="1">
    <location>
        <begin position="1"/>
        <end position="157"/>
    </location>
</feature>
<dbReference type="Pfam" id="PF09365">
    <property type="entry name" value="DUF2461"/>
    <property type="match status" value="1"/>
</dbReference>
<dbReference type="STRING" id="329884.A0A4U0X4C8"/>